<keyword evidence="7" id="KW-1015">Disulfide bond</keyword>
<dbReference type="OMA" id="FITRHAN"/>
<accession>A0A8T2UVT9</accession>
<keyword evidence="8" id="KW-0732">Signal</keyword>
<dbReference type="PRINTS" id="PR00092">
    <property type="entry name" value="TYROSINASE"/>
</dbReference>
<dbReference type="InterPro" id="IPR013788">
    <property type="entry name" value="Hemocyanin/hexamerin"/>
</dbReference>
<dbReference type="Gene3D" id="1.10.1280.10">
    <property type="entry name" value="Di-copper center containing domain from catechol oxidase"/>
    <property type="match status" value="1"/>
</dbReference>
<evidence type="ECO:0000256" key="5">
    <source>
        <dbReference type="ARBA" id="ARBA00023002"/>
    </source>
</evidence>
<keyword evidence="3" id="KW-0479">Metal-binding</keyword>
<dbReference type="InterPro" id="IPR050316">
    <property type="entry name" value="Tyrosinase/Hemocyanin"/>
</dbReference>
<evidence type="ECO:0000313" key="12">
    <source>
        <dbReference type="Proteomes" id="UP000825935"/>
    </source>
</evidence>
<dbReference type="PANTHER" id="PTHR11474">
    <property type="entry name" value="TYROSINASE FAMILY MEMBER"/>
    <property type="match status" value="1"/>
</dbReference>
<dbReference type="PROSITE" id="PS00210">
    <property type="entry name" value="HEMOCYANIN_2"/>
    <property type="match status" value="1"/>
</dbReference>
<evidence type="ECO:0000256" key="2">
    <source>
        <dbReference type="ARBA" id="ARBA00009928"/>
    </source>
</evidence>
<keyword evidence="5" id="KW-0560">Oxidoreductase</keyword>
<dbReference type="AlphaFoldDB" id="A0A8T2UVT9"/>
<keyword evidence="12" id="KW-1185">Reference proteome</keyword>
<dbReference type="GO" id="GO:0004097">
    <property type="term" value="F:catechol oxidase activity"/>
    <property type="evidence" value="ECO:0007669"/>
    <property type="project" value="InterPro"/>
</dbReference>
<dbReference type="InterPro" id="IPR008922">
    <property type="entry name" value="Di-copper_centre_dom_sf"/>
</dbReference>
<dbReference type="InterPro" id="IPR002227">
    <property type="entry name" value="Tyrosinase_Cu-bd"/>
</dbReference>
<dbReference type="PROSITE" id="PS00498">
    <property type="entry name" value="TYROSINASE_2"/>
    <property type="match status" value="1"/>
</dbReference>
<dbReference type="PROSITE" id="PS00497">
    <property type="entry name" value="TYROSINASE_1"/>
    <property type="match status" value="1"/>
</dbReference>
<comment type="caution">
    <text evidence="11">The sequence shown here is derived from an EMBL/GenBank/DDBJ whole genome shotgun (WGS) entry which is preliminary data.</text>
</comment>
<evidence type="ECO:0000256" key="6">
    <source>
        <dbReference type="ARBA" id="ARBA00023008"/>
    </source>
</evidence>
<feature type="signal peptide" evidence="8">
    <location>
        <begin position="1"/>
        <end position="31"/>
    </location>
</feature>
<dbReference type="EMBL" id="CM035410">
    <property type="protein sequence ID" value="KAH7437564.1"/>
    <property type="molecule type" value="Genomic_DNA"/>
</dbReference>
<evidence type="ECO:0000256" key="7">
    <source>
        <dbReference type="ARBA" id="ARBA00023157"/>
    </source>
</evidence>
<keyword evidence="4" id="KW-0883">Thioether bond</keyword>
<gene>
    <name evidence="11" type="ORF">KP509_05G078300</name>
</gene>
<dbReference type="Pfam" id="PF00264">
    <property type="entry name" value="Tyrosinase"/>
    <property type="match status" value="1"/>
</dbReference>
<evidence type="ECO:0000256" key="8">
    <source>
        <dbReference type="SAM" id="SignalP"/>
    </source>
</evidence>
<dbReference type="GO" id="GO:0046872">
    <property type="term" value="F:metal ion binding"/>
    <property type="evidence" value="ECO:0007669"/>
    <property type="project" value="UniProtKB-KW"/>
</dbReference>
<dbReference type="Pfam" id="PF12143">
    <property type="entry name" value="PPO1_KFDV"/>
    <property type="match status" value="1"/>
</dbReference>
<evidence type="ECO:0000256" key="1">
    <source>
        <dbReference type="ARBA" id="ARBA00001973"/>
    </source>
</evidence>
<reference evidence="11" key="1">
    <citation type="submission" date="2021-08" db="EMBL/GenBank/DDBJ databases">
        <title>WGS assembly of Ceratopteris richardii.</title>
        <authorList>
            <person name="Marchant D.B."/>
            <person name="Chen G."/>
            <person name="Jenkins J."/>
            <person name="Shu S."/>
            <person name="Leebens-Mack J."/>
            <person name="Grimwood J."/>
            <person name="Schmutz J."/>
            <person name="Soltis P."/>
            <person name="Soltis D."/>
            <person name="Chen Z.-H."/>
        </authorList>
    </citation>
    <scope>NUCLEOTIDE SEQUENCE</scope>
    <source>
        <strain evidence="11">Whitten #5841</strain>
        <tissue evidence="11">Leaf</tissue>
    </source>
</reference>
<evidence type="ECO:0000259" key="10">
    <source>
        <dbReference type="PROSITE" id="PS00498"/>
    </source>
</evidence>
<name>A0A8T2UVT9_CERRI</name>
<dbReference type="InterPro" id="IPR022740">
    <property type="entry name" value="Polyphenol_oxidase_C"/>
</dbReference>
<feature type="domain" description="Tyrosinase copper-binding" evidence="10">
    <location>
        <begin position="309"/>
        <end position="320"/>
    </location>
</feature>
<dbReference type="InterPro" id="IPR022739">
    <property type="entry name" value="Polyphenol_oxidase_cen"/>
</dbReference>
<evidence type="ECO:0000259" key="9">
    <source>
        <dbReference type="PROSITE" id="PS00497"/>
    </source>
</evidence>
<protein>
    <recommendedName>
        <fullName evidence="9 10">Tyrosinase copper-binding domain-containing protein</fullName>
    </recommendedName>
</protein>
<evidence type="ECO:0000256" key="4">
    <source>
        <dbReference type="ARBA" id="ARBA00022784"/>
    </source>
</evidence>
<organism evidence="11 12">
    <name type="scientific">Ceratopteris richardii</name>
    <name type="common">Triangle waterfern</name>
    <dbReference type="NCBI Taxonomy" id="49495"/>
    <lineage>
        <taxon>Eukaryota</taxon>
        <taxon>Viridiplantae</taxon>
        <taxon>Streptophyta</taxon>
        <taxon>Embryophyta</taxon>
        <taxon>Tracheophyta</taxon>
        <taxon>Polypodiopsida</taxon>
        <taxon>Polypodiidae</taxon>
        <taxon>Polypodiales</taxon>
        <taxon>Pteridineae</taxon>
        <taxon>Pteridaceae</taxon>
        <taxon>Parkerioideae</taxon>
        <taxon>Ceratopteris</taxon>
    </lineage>
</organism>
<dbReference type="OrthoDB" id="534509at2759"/>
<dbReference type="PANTHER" id="PTHR11474:SF76">
    <property type="entry name" value="SHKT DOMAIN-CONTAINING PROTEIN"/>
    <property type="match status" value="1"/>
</dbReference>
<evidence type="ECO:0000256" key="3">
    <source>
        <dbReference type="ARBA" id="ARBA00022723"/>
    </source>
</evidence>
<dbReference type="SUPFAM" id="SSF48056">
    <property type="entry name" value="Di-copper centre-containing domain"/>
    <property type="match status" value="1"/>
</dbReference>
<keyword evidence="6" id="KW-0186">Copper</keyword>
<comment type="similarity">
    <text evidence="2">Belongs to the tyrosinase family.</text>
</comment>
<proteinExistence type="inferred from homology"/>
<feature type="domain" description="Tyrosinase copper-binding" evidence="9">
    <location>
        <begin position="146"/>
        <end position="163"/>
    </location>
</feature>
<evidence type="ECO:0000313" key="11">
    <source>
        <dbReference type="EMBL" id="KAH7437564.1"/>
    </source>
</evidence>
<comment type="cofactor">
    <cofactor evidence="1">
        <name>Cu(2+)</name>
        <dbReference type="ChEBI" id="CHEBI:29036"/>
    </cofactor>
</comment>
<sequence length="535" mass="58763">MRKCTTGVSVAMNFLLIMLLAAGLQMSASRASPVGVPNLNQCELATDTSIIGPPTTLQLNCCLPIPSGSVVDFSFQTYQSAVKRVRMPAHKATADYIAKYTRAYEIMRSLPDHDPRSLSVQSKLHCAFCNGAYKQLGSNSAVVQVHFSWLFLPWHRWYLYFHERILASLLGDPTFSLVFWNWDDQRDGGNTMPAMFLNKGSSLYDQSRNAKHLPPNIVKLVPGSNGATSDIVKQNLNALYQDIVTSTTAETFMGGAFRDGTNVSSSSLATAPLGGSMENGVHNSMHFWTGDPTQPLYQDMGTFLTAARDPIFYAHHSNVDRLWERWLNGMPGGQRALPSDPDFLNAEFYFYDEAGRIVKVFLRDALDNNKLGVSYPDVPADDLWTHFSPTRITTGSAVLAARANGVPEVGPAPDNGVITLHSAHPAIVKRFKNSKERTEVLVVQGLQVIRDTFVSLIVFVNLPDANSTSPTSSAEYVGTFNVIPVPGKPLYADVKFEIGDNLRRVGIENESEVVVTLVVRGTQTITIQGLHIGYA</sequence>
<feature type="chain" id="PRO_5035940284" description="Tyrosinase copper-binding domain-containing protein" evidence="8">
    <location>
        <begin position="32"/>
        <end position="535"/>
    </location>
</feature>
<dbReference type="Pfam" id="PF12142">
    <property type="entry name" value="PPO1_DWL"/>
    <property type="match status" value="1"/>
</dbReference>
<dbReference type="Proteomes" id="UP000825935">
    <property type="component" value="Chromosome 5"/>
</dbReference>